<protein>
    <recommendedName>
        <fullName evidence="2">Heterokaryon incompatibility domain-containing protein</fullName>
    </recommendedName>
</protein>
<evidence type="ECO:0000256" key="1">
    <source>
        <dbReference type="SAM" id="MobiDB-lite"/>
    </source>
</evidence>
<gene>
    <name evidence="3" type="ORF">N8I77_012541</name>
</gene>
<name>A0AAD9VXC1_PHOAM</name>
<evidence type="ECO:0000313" key="3">
    <source>
        <dbReference type="EMBL" id="KAK2597777.1"/>
    </source>
</evidence>
<proteinExistence type="predicted"/>
<evidence type="ECO:0000259" key="2">
    <source>
        <dbReference type="Pfam" id="PF06985"/>
    </source>
</evidence>
<feature type="domain" description="Heterokaryon incompatibility" evidence="2">
    <location>
        <begin position="115"/>
        <end position="268"/>
    </location>
</feature>
<sequence length="716" mass="79352">MSSSNSKMKRHACDEGISECHASKRARPFESDPKFHSTPSRSLPPPERPGSLQDRTDSLDGEDDVEEIARSDEAGYTYTRLRRREFRLLRLHPAEPGGALHCSLVTDSIDTPSSYEALSYCWGVSEPAQRILISDELDSGFTSPTHFQVGPNLYSALHAVRMPNRPRVVWVDALCINQVDREEKNNQVSMMHEIYSKACQVIIWLGSPDPSSEFLFANLHQVFRPGFFSDGGDNGNAVSDPGFVSRMKQALTDLFSRPYWERAWIAQEVILAAEATAVVGQRQVDLADLRVAQELFSTADGIHDGTRATAPDGVAALLNGRNELLRTSSTGDVIARTKSAVELLLQFRGSEATDPRDRIYSLLSLSNDGGTIPVDYNKSAMQVFADFVSTCIERQGLLDLVLIPWAPVKRFKRSRNRRSTAACEASTTPSWLAPLEDLPHGSPEGQDQPGRLWKSRLNGDGLVNMPAIYDASHGMKLEVSFGPMIRTRRRGGGLDIGEHSETKKGTLYNPVLHVGGIKLGTITDLSTRMADGLISRDALELAGIPFTKGCEALRSLPDAMVRRVWRTLVCDRDADGKPAPTRFGLAIKHLFKRMLESRGLDTLEILEDGNEVDPNTREFLKRVHDMTFNRRIFVSNINEFQENLLGQAPKEARIGDTIALFFGNSVPVILRPSCDGGGRYMEIVGAAYVDGKMQGEILHELGEDRIDEIAQTFEII</sequence>
<feature type="region of interest" description="Disordered" evidence="1">
    <location>
        <begin position="1"/>
        <end position="71"/>
    </location>
</feature>
<keyword evidence="4" id="KW-1185">Reference proteome</keyword>
<dbReference type="Proteomes" id="UP001265746">
    <property type="component" value="Unassembled WGS sequence"/>
</dbReference>
<dbReference type="AlphaFoldDB" id="A0AAD9VXC1"/>
<organism evidence="3 4">
    <name type="scientific">Phomopsis amygdali</name>
    <name type="common">Fusicoccum amygdali</name>
    <dbReference type="NCBI Taxonomy" id="1214568"/>
    <lineage>
        <taxon>Eukaryota</taxon>
        <taxon>Fungi</taxon>
        <taxon>Dikarya</taxon>
        <taxon>Ascomycota</taxon>
        <taxon>Pezizomycotina</taxon>
        <taxon>Sordariomycetes</taxon>
        <taxon>Sordariomycetidae</taxon>
        <taxon>Diaporthales</taxon>
        <taxon>Diaporthaceae</taxon>
        <taxon>Diaporthe</taxon>
    </lineage>
</organism>
<dbReference type="EMBL" id="JAUJFL010000009">
    <property type="protein sequence ID" value="KAK2597777.1"/>
    <property type="molecule type" value="Genomic_DNA"/>
</dbReference>
<dbReference type="PANTHER" id="PTHR24148">
    <property type="entry name" value="ANKYRIN REPEAT DOMAIN-CONTAINING PROTEIN 39 HOMOLOG-RELATED"/>
    <property type="match status" value="1"/>
</dbReference>
<dbReference type="InterPro" id="IPR010730">
    <property type="entry name" value="HET"/>
</dbReference>
<comment type="caution">
    <text evidence="3">The sequence shown here is derived from an EMBL/GenBank/DDBJ whole genome shotgun (WGS) entry which is preliminary data.</text>
</comment>
<accession>A0AAD9VXC1</accession>
<dbReference type="Pfam" id="PF06985">
    <property type="entry name" value="HET"/>
    <property type="match status" value="1"/>
</dbReference>
<dbReference type="InterPro" id="IPR052895">
    <property type="entry name" value="HetReg/Transcr_Mod"/>
</dbReference>
<evidence type="ECO:0000313" key="4">
    <source>
        <dbReference type="Proteomes" id="UP001265746"/>
    </source>
</evidence>
<dbReference type="Pfam" id="PF26639">
    <property type="entry name" value="Het-6_barrel"/>
    <property type="match status" value="1"/>
</dbReference>
<reference evidence="3" key="1">
    <citation type="submission" date="2023-06" db="EMBL/GenBank/DDBJ databases">
        <authorList>
            <person name="Noh H."/>
        </authorList>
    </citation>
    <scope>NUCLEOTIDE SEQUENCE</scope>
    <source>
        <strain evidence="3">DUCC20226</strain>
    </source>
</reference>
<dbReference type="PANTHER" id="PTHR24148:SF64">
    <property type="entry name" value="HETEROKARYON INCOMPATIBILITY DOMAIN-CONTAINING PROTEIN"/>
    <property type="match status" value="1"/>
</dbReference>